<sequence length="108" mass="12580">MNINNLVSDAHQNAIDHGWWENPKSFGELISLMHSELSEAIEDHRNGKEYDNVFYVDEKPCGIPIEFADVIIRIFDACGYYKIDLESAIEEKMKYNLSRPYKHGNKKM</sequence>
<dbReference type="CDD" id="cd11542">
    <property type="entry name" value="NTP-PPase_u5"/>
    <property type="match status" value="1"/>
</dbReference>
<reference evidence="1 2" key="1">
    <citation type="submission" date="2017-06" db="EMBL/GenBank/DDBJ databases">
        <title>Complete genome sequence of Paenibacillus donghaensis KCTC 13049T isolated from East Sea sediment, South Korea.</title>
        <authorList>
            <person name="Jung B.K."/>
            <person name="Hong S.-J."/>
            <person name="Shin J.-H."/>
        </authorList>
    </citation>
    <scope>NUCLEOTIDE SEQUENCE [LARGE SCALE GENOMIC DNA]</scope>
    <source>
        <strain evidence="1 2">KCTC 13049</strain>
    </source>
</reference>
<name>A0A2Z2KH85_9BACL</name>
<organism evidence="1 2">
    <name type="scientific">Paenibacillus donghaensis</name>
    <dbReference type="NCBI Taxonomy" id="414771"/>
    <lineage>
        <taxon>Bacteria</taxon>
        <taxon>Bacillati</taxon>
        <taxon>Bacillota</taxon>
        <taxon>Bacilli</taxon>
        <taxon>Bacillales</taxon>
        <taxon>Paenibacillaceae</taxon>
        <taxon>Paenibacillus</taxon>
    </lineage>
</organism>
<dbReference type="AlphaFoldDB" id="A0A2Z2KH85"/>
<protein>
    <recommendedName>
        <fullName evidence="3">Nucleotide pyrophosphohydrolase</fullName>
    </recommendedName>
</protein>
<dbReference type="SUPFAM" id="SSF101386">
    <property type="entry name" value="all-alpha NTP pyrophosphatases"/>
    <property type="match status" value="1"/>
</dbReference>
<evidence type="ECO:0000313" key="1">
    <source>
        <dbReference type="EMBL" id="ASA22603.1"/>
    </source>
</evidence>
<keyword evidence="2" id="KW-1185">Reference proteome</keyword>
<proteinExistence type="predicted"/>
<dbReference type="EMBL" id="CP021780">
    <property type="protein sequence ID" value="ASA22603.1"/>
    <property type="molecule type" value="Genomic_DNA"/>
</dbReference>
<dbReference type="Proteomes" id="UP000249890">
    <property type="component" value="Chromosome"/>
</dbReference>
<evidence type="ECO:0000313" key="2">
    <source>
        <dbReference type="Proteomes" id="UP000249890"/>
    </source>
</evidence>
<dbReference type="OrthoDB" id="9154322at2"/>
<gene>
    <name evidence="1" type="ORF">B9T62_18525</name>
</gene>
<dbReference type="KEGG" id="pdh:B9T62_18525"/>
<evidence type="ECO:0008006" key="3">
    <source>
        <dbReference type="Google" id="ProtNLM"/>
    </source>
</evidence>
<dbReference type="RefSeq" id="WP_087916601.1">
    <property type="nucleotide sequence ID" value="NZ_CP021780.1"/>
</dbReference>
<dbReference type="Gene3D" id="1.10.287.1080">
    <property type="entry name" value="MazG-like"/>
    <property type="match status" value="1"/>
</dbReference>
<accession>A0A2Z2KH85</accession>